<feature type="region of interest" description="Disordered" evidence="7">
    <location>
        <begin position="159"/>
        <end position="210"/>
    </location>
</feature>
<dbReference type="SUPFAM" id="SSF57667">
    <property type="entry name" value="beta-beta-alpha zinc fingers"/>
    <property type="match status" value="4"/>
</dbReference>
<feature type="domain" description="C2H2-type" evidence="8">
    <location>
        <begin position="530"/>
        <end position="558"/>
    </location>
</feature>
<dbReference type="EMBL" id="JAHIBW010000024">
    <property type="protein sequence ID" value="KAG7298332.1"/>
    <property type="molecule type" value="Genomic_DNA"/>
</dbReference>
<keyword evidence="2" id="KW-0677">Repeat</keyword>
<feature type="binding site" evidence="6">
    <location>
        <position position="70"/>
    </location>
    <ligand>
        <name>Zn(2+)</name>
        <dbReference type="ChEBI" id="CHEBI:29105"/>
    </ligand>
</feature>
<evidence type="ECO:0000256" key="1">
    <source>
        <dbReference type="ARBA" id="ARBA00022723"/>
    </source>
</evidence>
<keyword evidence="11" id="KW-1185">Reference proteome</keyword>
<dbReference type="PROSITE" id="PS50157">
    <property type="entry name" value="ZINC_FINGER_C2H2_2"/>
    <property type="match status" value="7"/>
</dbReference>
<feature type="domain" description="C2H2-type" evidence="8">
    <location>
        <begin position="502"/>
        <end position="529"/>
    </location>
</feature>
<feature type="domain" description="C2H2-type" evidence="8">
    <location>
        <begin position="415"/>
        <end position="443"/>
    </location>
</feature>
<dbReference type="Pfam" id="PF07776">
    <property type="entry name" value="zf-AD"/>
    <property type="match status" value="1"/>
</dbReference>
<evidence type="ECO:0000256" key="5">
    <source>
        <dbReference type="PROSITE-ProRule" id="PRU00042"/>
    </source>
</evidence>
<dbReference type="Gene3D" id="3.30.160.60">
    <property type="entry name" value="Classic Zinc Finger"/>
    <property type="match status" value="6"/>
</dbReference>
<evidence type="ECO:0000313" key="10">
    <source>
        <dbReference type="EMBL" id="KAG7298332.1"/>
    </source>
</evidence>
<evidence type="ECO:0000256" key="4">
    <source>
        <dbReference type="ARBA" id="ARBA00022833"/>
    </source>
</evidence>
<dbReference type="InterPro" id="IPR050688">
    <property type="entry name" value="Zinc_finger/UBP_domain"/>
</dbReference>
<sequence>MDFDEVVVKESPGLCRCCLSEGCYKDLGSEYSWMGDTEIYADMLLECFDIGISQHIEGPNGPNRLICEVCITRLRDACNFKKQVVESEKKFVDMVGRGEFRDKAVVFEGMKTEPPLQAEALDVEYLDDIDFGEEADPEDLLKTDTDAEGTEDITVAALPVKRGRGRPRKHPAVKPEKKSKLAKYEEKARSSKSSAKGSSQDDERSEERKRRREMVKKILHHLLQYSTVVPFKWNHSYMCFYCGIKLNDCRTLKTHTKEEHEDAKLNNVLKNLPLNRAVKMDVSEIKCKLCFKSFDSLEELLKHCSEDYGVKYDTDVIDFIAPYRLSDDGMNCLQCDAKFQYFGPLLSHVHKTHKKKKLRRLCEMCGKGFVNPSNLETHVLSAHQEKHSCEQCDKSFQSYNLLKQHMRDTHNNDALKCEKCGHGFASKYLLKRHLALTHDLKEFQYKCDVCSKIYTTISKLRIHKRRIHLNEKNVSCQICGLSFFDSDHLKRHMVKHTDARPFECDFCKKTFQRRKTLNLHRRIHTNDKRYACKECGRAFIQVTSLKLHIRVHHSEDKP</sequence>
<dbReference type="PROSITE" id="PS51915">
    <property type="entry name" value="ZAD"/>
    <property type="match status" value="1"/>
</dbReference>
<gene>
    <name evidence="10" type="ORF">JYU34_017933</name>
</gene>
<feature type="compositionally biased region" description="Basic and acidic residues" evidence="7">
    <location>
        <begin position="199"/>
        <end position="208"/>
    </location>
</feature>
<dbReference type="PANTHER" id="PTHR24403">
    <property type="entry name" value="ZINC FINGER PROTEIN"/>
    <property type="match status" value="1"/>
</dbReference>
<dbReference type="InterPro" id="IPR036236">
    <property type="entry name" value="Znf_C2H2_sf"/>
</dbReference>
<dbReference type="InterPro" id="IPR012934">
    <property type="entry name" value="Znf_AD"/>
</dbReference>
<feature type="compositionally biased region" description="Basic residues" evidence="7">
    <location>
        <begin position="161"/>
        <end position="172"/>
    </location>
</feature>
<proteinExistence type="predicted"/>
<evidence type="ECO:0000256" key="2">
    <source>
        <dbReference type="ARBA" id="ARBA00022737"/>
    </source>
</evidence>
<protein>
    <submittedName>
        <fullName evidence="10">Uncharacterized protein</fullName>
    </submittedName>
</protein>
<comment type="caution">
    <text evidence="10">The sequence shown here is derived from an EMBL/GenBank/DDBJ whole genome shotgun (WGS) entry which is preliminary data.</text>
</comment>
<feature type="domain" description="C2H2-type" evidence="8">
    <location>
        <begin position="387"/>
        <end position="415"/>
    </location>
</feature>
<evidence type="ECO:0000256" key="7">
    <source>
        <dbReference type="SAM" id="MobiDB-lite"/>
    </source>
</evidence>
<reference evidence="10 11" key="1">
    <citation type="submission" date="2021-06" db="EMBL/GenBank/DDBJ databases">
        <title>A haploid diamondback moth (Plutella xylostella L.) genome assembly resolves 31 chromosomes and identifies a diamide resistance mutation.</title>
        <authorList>
            <person name="Ward C.M."/>
            <person name="Perry K.D."/>
            <person name="Baker G."/>
            <person name="Powis K."/>
            <person name="Heckel D.G."/>
            <person name="Baxter S.W."/>
        </authorList>
    </citation>
    <scope>NUCLEOTIDE SEQUENCE [LARGE SCALE GENOMIC DNA]</scope>
    <source>
        <strain evidence="10 11">LV</strain>
        <tissue evidence="10">Single pupa</tissue>
    </source>
</reference>
<accession>A0ABQ7PZC2</accession>
<dbReference type="SMART" id="SM00355">
    <property type="entry name" value="ZnF_C2H2"/>
    <property type="match status" value="10"/>
</dbReference>
<name>A0ABQ7PZC2_PLUXY</name>
<feature type="domain" description="ZAD" evidence="9">
    <location>
        <begin position="13"/>
        <end position="94"/>
    </location>
</feature>
<dbReference type="Gene3D" id="3.40.1800.20">
    <property type="match status" value="1"/>
</dbReference>
<keyword evidence="1 6" id="KW-0479">Metal-binding</keyword>
<feature type="domain" description="C2H2-type" evidence="8">
    <location>
        <begin position="360"/>
        <end position="388"/>
    </location>
</feature>
<evidence type="ECO:0000259" key="9">
    <source>
        <dbReference type="PROSITE" id="PS51915"/>
    </source>
</evidence>
<feature type="domain" description="C2H2-type" evidence="8">
    <location>
        <begin position="474"/>
        <end position="501"/>
    </location>
</feature>
<feature type="binding site" evidence="6">
    <location>
        <position position="15"/>
    </location>
    <ligand>
        <name>Zn(2+)</name>
        <dbReference type="ChEBI" id="CHEBI:29105"/>
    </ligand>
</feature>
<evidence type="ECO:0000313" key="11">
    <source>
        <dbReference type="Proteomes" id="UP000823941"/>
    </source>
</evidence>
<dbReference type="InterPro" id="IPR013087">
    <property type="entry name" value="Znf_C2H2_type"/>
</dbReference>
<dbReference type="PANTHER" id="PTHR24403:SF67">
    <property type="entry name" value="FI01116P-RELATED"/>
    <property type="match status" value="1"/>
</dbReference>
<feature type="compositionally biased region" description="Basic and acidic residues" evidence="7">
    <location>
        <begin position="173"/>
        <end position="189"/>
    </location>
</feature>
<feature type="binding site" evidence="6">
    <location>
        <position position="67"/>
    </location>
    <ligand>
        <name>Zn(2+)</name>
        <dbReference type="ChEBI" id="CHEBI:29105"/>
    </ligand>
</feature>
<dbReference type="Pfam" id="PF00096">
    <property type="entry name" value="zf-C2H2"/>
    <property type="match status" value="7"/>
</dbReference>
<keyword evidence="3 5" id="KW-0863">Zinc-finger</keyword>
<evidence type="ECO:0000259" key="8">
    <source>
        <dbReference type="PROSITE" id="PS50157"/>
    </source>
</evidence>
<feature type="domain" description="C2H2-type" evidence="8">
    <location>
        <begin position="445"/>
        <end position="473"/>
    </location>
</feature>
<dbReference type="SMART" id="SM00868">
    <property type="entry name" value="zf-AD"/>
    <property type="match status" value="1"/>
</dbReference>
<keyword evidence="4 6" id="KW-0862">Zinc</keyword>
<dbReference type="Proteomes" id="UP000823941">
    <property type="component" value="Chromosome 24"/>
</dbReference>
<organism evidence="10 11">
    <name type="scientific">Plutella xylostella</name>
    <name type="common">Diamondback moth</name>
    <name type="synonym">Plutella maculipennis</name>
    <dbReference type="NCBI Taxonomy" id="51655"/>
    <lineage>
        <taxon>Eukaryota</taxon>
        <taxon>Metazoa</taxon>
        <taxon>Ecdysozoa</taxon>
        <taxon>Arthropoda</taxon>
        <taxon>Hexapoda</taxon>
        <taxon>Insecta</taxon>
        <taxon>Pterygota</taxon>
        <taxon>Neoptera</taxon>
        <taxon>Endopterygota</taxon>
        <taxon>Lepidoptera</taxon>
        <taxon>Glossata</taxon>
        <taxon>Ditrysia</taxon>
        <taxon>Yponomeutoidea</taxon>
        <taxon>Plutellidae</taxon>
        <taxon>Plutella</taxon>
    </lineage>
</organism>
<feature type="binding site" evidence="6">
    <location>
        <position position="18"/>
    </location>
    <ligand>
        <name>Zn(2+)</name>
        <dbReference type="ChEBI" id="CHEBI:29105"/>
    </ligand>
</feature>
<evidence type="ECO:0000256" key="6">
    <source>
        <dbReference type="PROSITE-ProRule" id="PRU01263"/>
    </source>
</evidence>
<evidence type="ECO:0000256" key="3">
    <source>
        <dbReference type="ARBA" id="ARBA00022771"/>
    </source>
</evidence>
<dbReference type="SUPFAM" id="SSF57716">
    <property type="entry name" value="Glucocorticoid receptor-like (DNA-binding domain)"/>
    <property type="match status" value="1"/>
</dbReference>
<dbReference type="PROSITE" id="PS00028">
    <property type="entry name" value="ZINC_FINGER_C2H2_1"/>
    <property type="match status" value="8"/>
</dbReference>